<dbReference type="InterPro" id="IPR042099">
    <property type="entry name" value="ANL_N_sf"/>
</dbReference>
<dbReference type="EMBL" id="VUKA01000012">
    <property type="protein sequence ID" value="KAA2212040.1"/>
    <property type="molecule type" value="Genomic_DNA"/>
</dbReference>
<dbReference type="InterPro" id="IPR009081">
    <property type="entry name" value="PP-bd_ACP"/>
</dbReference>
<dbReference type="GO" id="GO:0006629">
    <property type="term" value="P:lipid metabolic process"/>
    <property type="evidence" value="ECO:0007669"/>
    <property type="project" value="InterPro"/>
</dbReference>
<feature type="domain" description="Carrier" evidence="8">
    <location>
        <begin position="652"/>
        <end position="727"/>
    </location>
</feature>
<dbReference type="OrthoDB" id="4471305at2"/>
<dbReference type="InterPro" id="IPR001031">
    <property type="entry name" value="Thioesterase"/>
</dbReference>
<keyword evidence="4 9" id="KW-0436">Ligase</keyword>
<dbReference type="Pfam" id="PF00501">
    <property type="entry name" value="AMP-binding"/>
    <property type="match status" value="1"/>
</dbReference>
<dbReference type="SMART" id="SM00823">
    <property type="entry name" value="PKS_PP"/>
    <property type="match status" value="1"/>
</dbReference>
<dbReference type="SUPFAM" id="SSF53474">
    <property type="entry name" value="alpha/beta-Hydrolases"/>
    <property type="match status" value="1"/>
</dbReference>
<dbReference type="Pfam" id="PF00550">
    <property type="entry name" value="PP-binding"/>
    <property type="match status" value="1"/>
</dbReference>
<evidence type="ECO:0000256" key="7">
    <source>
        <dbReference type="SAM" id="MobiDB-lite"/>
    </source>
</evidence>
<dbReference type="PANTHER" id="PTHR42921">
    <property type="entry name" value="ACETOACETYL-COA SYNTHETASE"/>
    <property type="match status" value="1"/>
</dbReference>
<evidence type="ECO:0000256" key="4">
    <source>
        <dbReference type="ARBA" id="ARBA00022598"/>
    </source>
</evidence>
<reference evidence="9 10" key="1">
    <citation type="journal article" date="2015" name="Int. J. Syst. Evol. Microbiol.">
        <title>Roseomonas oryzae sp. nov., isolated from paddy rhizosphere soil.</title>
        <authorList>
            <person name="Ramaprasad E.V."/>
            <person name="Sasikala Ch."/>
            <person name="Ramana Ch.V."/>
        </authorList>
    </citation>
    <scope>NUCLEOTIDE SEQUENCE [LARGE SCALE GENOMIC DNA]</scope>
    <source>
        <strain evidence="9 10">KCTC 42542</strain>
    </source>
</reference>
<dbReference type="InterPro" id="IPR029058">
    <property type="entry name" value="AB_hydrolase_fold"/>
</dbReference>
<dbReference type="Gene3D" id="3.30.300.30">
    <property type="match status" value="1"/>
</dbReference>
<sequence length="1018" mass="108442">MDQVSAGIRQKASGKAFPRTPLAEFQSWCSRQLGRTFRDDDEFAEFAVAEPAFWALLVQWSGLPFGGALEPALEGHGVEGARFFPEARLNYAECLLAGGRLRHPDDPAIIACGPEGREETLSWRELARRVSESAAALEALGVRSGDRVATVLRNDASAVIACLATAAIGAAFSSCSPEMAPAAILSRFGGLEAVLLIGDGMRDGRRLAELASAMRPPLGLLLTDGDAPEGLDPAVPTRHLASVDAAADGGWARFPFDHPLFVMFSSGTTGAPKRIVHGAGGTMVEHFKEHRLHCSLGPADRLLFHTTCAWMMWNWQLSALACGTTLVLWDGPVEGPETLWHVAATQRATVFGTSPPYLRLCAERGYSPGRSLDLGALRAVLSTGSVLQDHQFDWVTQHVGDLPVQSISGGTDIIGCFMLGHPHRPVRRGEAQCSSLGLDVRALPFPDAAPGEPGELVCANPFPSRPVCFLGDTDGTRLRQAYFAQNPGYWTHGDLVTASPEGGWRLHGRSDGILNVNGIRIGPAEIYAALSAVPEVVDAMAVEQALPGGRSRIALLVVLRDDVALDDHLSLRIRREIGSRTSSAHVPAVVAGVTDLPTTHSGKRSERAAADTVSGRPVRNREALRNPEILNELSLHPLLDPAAPAPASIPLPASASRIERMTAAWRRAFGNAAIGPDDDFFHLGGDSLLAIPLMLEVEAEFGRLLPMSVLFGARTASELAAVLDEAGRGHSCLAPAAAGAGRPIFAFHGMSGTVVEQRSLIAAIAEETRRPVIAVQAAGLDPGTPPHNTVGDMAEFYARALIEAQPEGAYALCGYSFGGLVAAEVARVLSARGRSVEMLAVLDSGFHPGNLTAAAWLRYRLGRLGLYASTLWKEDNAGRRRFVAAEMANVVNRVRLAAGLSPSLIPGSADGAGVLPEPLNRVRAACERAYAAYRADPLPAGIPVTLFRAERDPRNYDPAQVWRRLVPSIQTIDMAERHHGLILGDAARRIAFELAVAIRRSARSEAVGGMRIGESAAI</sequence>
<keyword evidence="10" id="KW-1185">Reference proteome</keyword>
<dbReference type="PROSITE" id="PS00455">
    <property type="entry name" value="AMP_BINDING"/>
    <property type="match status" value="1"/>
</dbReference>
<gene>
    <name evidence="9" type="ORF">F0Q34_17145</name>
</gene>
<evidence type="ECO:0000313" key="10">
    <source>
        <dbReference type="Proteomes" id="UP000322110"/>
    </source>
</evidence>
<dbReference type="NCBIfam" id="TIGR01217">
    <property type="entry name" value="ac_ac_CoA_syn"/>
    <property type="match status" value="1"/>
</dbReference>
<name>A0A5B2TE17_9PROT</name>
<protein>
    <submittedName>
        <fullName evidence="9">Acetoacetate--CoA ligase</fullName>
        <ecNumber evidence="9">6.2.1.16</ecNumber>
    </submittedName>
</protein>
<evidence type="ECO:0000259" key="8">
    <source>
        <dbReference type="PROSITE" id="PS50075"/>
    </source>
</evidence>
<dbReference type="InterPro" id="IPR036736">
    <property type="entry name" value="ACP-like_sf"/>
</dbReference>
<dbReference type="InterPro" id="IPR020845">
    <property type="entry name" value="AMP-binding_CS"/>
</dbReference>
<feature type="region of interest" description="Disordered" evidence="7">
    <location>
        <begin position="595"/>
        <end position="617"/>
    </location>
</feature>
<dbReference type="AlphaFoldDB" id="A0A5B2TE17"/>
<dbReference type="SUPFAM" id="SSF56801">
    <property type="entry name" value="Acetyl-CoA synthetase-like"/>
    <property type="match status" value="1"/>
</dbReference>
<evidence type="ECO:0000256" key="1">
    <source>
        <dbReference type="ARBA" id="ARBA00006432"/>
    </source>
</evidence>
<dbReference type="EC" id="6.2.1.16" evidence="9"/>
<comment type="caution">
    <text evidence="9">The sequence shown here is derived from an EMBL/GenBank/DDBJ whole genome shotgun (WGS) entry which is preliminary data.</text>
</comment>
<dbReference type="Proteomes" id="UP000322110">
    <property type="component" value="Unassembled WGS sequence"/>
</dbReference>
<dbReference type="InterPro" id="IPR045851">
    <property type="entry name" value="AMP-bd_C_sf"/>
</dbReference>
<dbReference type="InterPro" id="IPR020806">
    <property type="entry name" value="PKS_PP-bd"/>
</dbReference>
<dbReference type="GO" id="GO:0005524">
    <property type="term" value="F:ATP binding"/>
    <property type="evidence" value="ECO:0007669"/>
    <property type="project" value="UniProtKB-KW"/>
</dbReference>
<dbReference type="Gene3D" id="3.40.50.1820">
    <property type="entry name" value="alpha/beta hydrolase"/>
    <property type="match status" value="1"/>
</dbReference>
<proteinExistence type="inferred from homology"/>
<accession>A0A5B2TE17</accession>
<keyword evidence="2" id="KW-0596">Phosphopantetheine</keyword>
<dbReference type="SMART" id="SM00824">
    <property type="entry name" value="PKS_TE"/>
    <property type="match status" value="1"/>
</dbReference>
<dbReference type="PROSITE" id="PS50075">
    <property type="entry name" value="CARRIER"/>
    <property type="match status" value="1"/>
</dbReference>
<dbReference type="Pfam" id="PF00975">
    <property type="entry name" value="Thioesterase"/>
    <property type="match status" value="1"/>
</dbReference>
<evidence type="ECO:0000256" key="2">
    <source>
        <dbReference type="ARBA" id="ARBA00022450"/>
    </source>
</evidence>
<keyword evidence="3" id="KW-0597">Phosphoprotein</keyword>
<evidence type="ECO:0000313" key="9">
    <source>
        <dbReference type="EMBL" id="KAA2212040.1"/>
    </source>
</evidence>
<keyword evidence="6" id="KW-0067">ATP-binding</keyword>
<dbReference type="InterPro" id="IPR000873">
    <property type="entry name" value="AMP-dep_synth/lig_dom"/>
</dbReference>
<dbReference type="InterPro" id="IPR005914">
    <property type="entry name" value="Acac_CoA_synth"/>
</dbReference>
<comment type="similarity">
    <text evidence="1">Belongs to the ATP-dependent AMP-binding enzyme family.</text>
</comment>
<evidence type="ECO:0000256" key="6">
    <source>
        <dbReference type="ARBA" id="ARBA00022840"/>
    </source>
</evidence>
<dbReference type="PANTHER" id="PTHR42921:SF1">
    <property type="entry name" value="ACETOACETYL-COA SYNTHETASE"/>
    <property type="match status" value="1"/>
</dbReference>
<organism evidence="9 10">
    <name type="scientific">Teichococcus oryzae</name>
    <dbReference type="NCBI Taxonomy" id="1608942"/>
    <lineage>
        <taxon>Bacteria</taxon>
        <taxon>Pseudomonadati</taxon>
        <taxon>Pseudomonadota</taxon>
        <taxon>Alphaproteobacteria</taxon>
        <taxon>Acetobacterales</taxon>
        <taxon>Roseomonadaceae</taxon>
        <taxon>Roseomonas</taxon>
    </lineage>
</organism>
<keyword evidence="5" id="KW-0547">Nucleotide-binding</keyword>
<dbReference type="GO" id="GO:0030729">
    <property type="term" value="F:acetoacetate-CoA ligase activity"/>
    <property type="evidence" value="ECO:0007669"/>
    <property type="project" value="UniProtKB-EC"/>
</dbReference>
<dbReference type="InterPro" id="IPR020802">
    <property type="entry name" value="TesA-like"/>
</dbReference>
<dbReference type="SUPFAM" id="SSF47336">
    <property type="entry name" value="ACP-like"/>
    <property type="match status" value="1"/>
</dbReference>
<dbReference type="GO" id="GO:0031177">
    <property type="term" value="F:phosphopantetheine binding"/>
    <property type="evidence" value="ECO:0007669"/>
    <property type="project" value="InterPro"/>
</dbReference>
<dbReference type="RefSeq" id="WP_149813471.1">
    <property type="nucleotide sequence ID" value="NZ_VUKA01000012.1"/>
</dbReference>
<evidence type="ECO:0000256" key="5">
    <source>
        <dbReference type="ARBA" id="ARBA00022741"/>
    </source>
</evidence>
<dbReference type="Gene3D" id="1.10.1200.10">
    <property type="entry name" value="ACP-like"/>
    <property type="match status" value="1"/>
</dbReference>
<dbReference type="Gene3D" id="3.40.50.12780">
    <property type="entry name" value="N-terminal domain of ligase-like"/>
    <property type="match status" value="1"/>
</dbReference>
<evidence type="ECO:0000256" key="3">
    <source>
        <dbReference type="ARBA" id="ARBA00022553"/>
    </source>
</evidence>